<reference evidence="2" key="1">
    <citation type="submission" date="2018-06" db="EMBL/GenBank/DDBJ databases">
        <authorList>
            <person name="Zhirakovskaya E."/>
        </authorList>
    </citation>
    <scope>NUCLEOTIDE SEQUENCE</scope>
</reference>
<feature type="non-terminal residue" evidence="2">
    <location>
        <position position="1"/>
    </location>
</feature>
<dbReference type="PANTHER" id="PTHR30298:SF0">
    <property type="entry name" value="PROTEIN YBFL-RELATED"/>
    <property type="match status" value="1"/>
</dbReference>
<accession>A0A3B1DNQ9</accession>
<dbReference type="GO" id="GO:0004803">
    <property type="term" value="F:transposase activity"/>
    <property type="evidence" value="ECO:0007669"/>
    <property type="project" value="InterPro"/>
</dbReference>
<evidence type="ECO:0000313" key="2">
    <source>
        <dbReference type="EMBL" id="VAX38493.1"/>
    </source>
</evidence>
<dbReference type="PANTHER" id="PTHR30298">
    <property type="entry name" value="H REPEAT-ASSOCIATED PREDICTED TRANSPOSASE"/>
    <property type="match status" value="1"/>
</dbReference>
<dbReference type="NCBIfam" id="NF033564">
    <property type="entry name" value="transpos_ISAs1"/>
    <property type="match status" value="1"/>
</dbReference>
<name>A0A3B1DNQ9_9ZZZZ</name>
<dbReference type="AlphaFoldDB" id="A0A3B1DNQ9"/>
<sequence>EKNRGRNECRTCTVAPAPKELRQQGWRDAKSVGMMHRVCERDGKTSEELVYFISSLPPKVRMLAKHLRSHWTVENQLHWSLDVTFAEDDSRIRKGNGQEVASLFRR</sequence>
<feature type="domain" description="Transposase IS4-like" evidence="1">
    <location>
        <begin position="25"/>
        <end position="102"/>
    </location>
</feature>
<evidence type="ECO:0000259" key="1">
    <source>
        <dbReference type="Pfam" id="PF01609"/>
    </source>
</evidence>
<protein>
    <submittedName>
        <fullName evidence="2">Mobile element protein</fullName>
    </submittedName>
</protein>
<dbReference type="GO" id="GO:0003677">
    <property type="term" value="F:DNA binding"/>
    <property type="evidence" value="ECO:0007669"/>
    <property type="project" value="InterPro"/>
</dbReference>
<dbReference type="EMBL" id="UOGL01000211">
    <property type="protein sequence ID" value="VAX38493.1"/>
    <property type="molecule type" value="Genomic_DNA"/>
</dbReference>
<organism evidence="2">
    <name type="scientific">hydrothermal vent metagenome</name>
    <dbReference type="NCBI Taxonomy" id="652676"/>
    <lineage>
        <taxon>unclassified sequences</taxon>
        <taxon>metagenomes</taxon>
        <taxon>ecological metagenomes</taxon>
    </lineage>
</organism>
<gene>
    <name evidence="2" type="ORF">MNBD_PLANCTO02-2381</name>
</gene>
<dbReference type="InterPro" id="IPR051698">
    <property type="entry name" value="Transposase_11-like"/>
</dbReference>
<proteinExistence type="predicted"/>
<dbReference type="GO" id="GO:0006313">
    <property type="term" value="P:DNA transposition"/>
    <property type="evidence" value="ECO:0007669"/>
    <property type="project" value="InterPro"/>
</dbReference>
<dbReference type="InterPro" id="IPR047647">
    <property type="entry name" value="ISAs1_transpos"/>
</dbReference>
<dbReference type="InterPro" id="IPR002559">
    <property type="entry name" value="Transposase_11"/>
</dbReference>
<dbReference type="Pfam" id="PF01609">
    <property type="entry name" value="DDE_Tnp_1"/>
    <property type="match status" value="1"/>
</dbReference>